<evidence type="ECO:0000256" key="6">
    <source>
        <dbReference type="ARBA" id="ARBA00023136"/>
    </source>
</evidence>
<dbReference type="Proteomes" id="UP001144396">
    <property type="component" value="Unassembled WGS sequence"/>
</dbReference>
<keyword evidence="5 7" id="KW-1133">Transmembrane helix</keyword>
<evidence type="ECO:0000256" key="4">
    <source>
        <dbReference type="ARBA" id="ARBA00022692"/>
    </source>
</evidence>
<evidence type="ECO:0000256" key="2">
    <source>
        <dbReference type="ARBA" id="ARBA00022448"/>
    </source>
</evidence>
<dbReference type="CDD" id="cd06261">
    <property type="entry name" value="TM_PBP2"/>
    <property type="match status" value="1"/>
</dbReference>
<feature type="transmembrane region" description="Helical" evidence="7">
    <location>
        <begin position="101"/>
        <end position="122"/>
    </location>
</feature>
<dbReference type="PANTHER" id="PTHR30193:SF37">
    <property type="entry name" value="INNER MEMBRANE ABC TRANSPORTER PERMEASE PROTEIN YCJO"/>
    <property type="match status" value="1"/>
</dbReference>
<dbReference type="GO" id="GO:0005886">
    <property type="term" value="C:plasma membrane"/>
    <property type="evidence" value="ECO:0007669"/>
    <property type="project" value="UniProtKB-SubCell"/>
</dbReference>
<feature type="transmembrane region" description="Helical" evidence="7">
    <location>
        <begin position="287"/>
        <end position="310"/>
    </location>
</feature>
<feature type="transmembrane region" description="Helical" evidence="7">
    <location>
        <begin position="134"/>
        <end position="155"/>
    </location>
</feature>
<feature type="transmembrane region" description="Helical" evidence="7">
    <location>
        <begin position="175"/>
        <end position="194"/>
    </location>
</feature>
<keyword evidence="3" id="KW-1003">Cell membrane</keyword>
<dbReference type="RefSeq" id="WP_281882380.1">
    <property type="nucleotide sequence ID" value="NZ_BSDP01000001.1"/>
</dbReference>
<keyword evidence="2 7" id="KW-0813">Transport</keyword>
<gene>
    <name evidence="9" type="ORF">ARHIZOSPH14_06240</name>
</gene>
<name>A0A9W6CU24_9MICO</name>
<evidence type="ECO:0000256" key="1">
    <source>
        <dbReference type="ARBA" id="ARBA00004651"/>
    </source>
</evidence>
<accession>A0A9W6CU24</accession>
<protein>
    <submittedName>
        <fullName evidence="9">Sugar ABC transporter permease</fullName>
    </submittedName>
</protein>
<sequence>MSATRAIVVSEDDPTSERAAVFPPAPKQRAQRGRRVDHPLWFLIPALAVLVIFFFVPTIFNFVYAFTDWSSFKSEIGFVGFDNFVSLFTSGTLLTSLRVTLVYAVLVAIFQNVFGLALALLLERDTRLNRAARVAFFVPVIMSALAVGYIFQALLKPEGALNEILSFLTGTDVTIAWLGDTTWTIVVVALVHAWKWMGLSMLIYLAGLKTISADVLEAARLDGAGWWQTFTHIRFPLLAPAVTFNVATALLGSMNGFDIVQATTEGGPGGTTELLNIFIFRTFGQGLFAQATTMSLVLFLMVTILAFPVIRVLRKREDVL</sequence>
<evidence type="ECO:0000256" key="3">
    <source>
        <dbReference type="ARBA" id="ARBA00022475"/>
    </source>
</evidence>
<keyword evidence="4 7" id="KW-0812">Transmembrane</keyword>
<dbReference type="AlphaFoldDB" id="A0A9W6CU24"/>
<comment type="subcellular location">
    <subcellularLocation>
        <location evidence="1 7">Cell membrane</location>
        <topology evidence="1 7">Multi-pass membrane protein</topology>
    </subcellularLocation>
</comment>
<comment type="similarity">
    <text evidence="7">Belongs to the binding-protein-dependent transport system permease family.</text>
</comment>
<dbReference type="PANTHER" id="PTHR30193">
    <property type="entry name" value="ABC TRANSPORTER PERMEASE PROTEIN"/>
    <property type="match status" value="1"/>
</dbReference>
<keyword evidence="6 7" id="KW-0472">Membrane</keyword>
<evidence type="ECO:0000256" key="5">
    <source>
        <dbReference type="ARBA" id="ARBA00022989"/>
    </source>
</evidence>
<feature type="domain" description="ABC transmembrane type-1" evidence="8">
    <location>
        <begin position="97"/>
        <end position="309"/>
    </location>
</feature>
<feature type="transmembrane region" description="Helical" evidence="7">
    <location>
        <begin position="40"/>
        <end position="64"/>
    </location>
</feature>
<organism evidence="9 10">
    <name type="scientific">Agromyces rhizosphaerae</name>
    <dbReference type="NCBI Taxonomy" id="88374"/>
    <lineage>
        <taxon>Bacteria</taxon>
        <taxon>Bacillati</taxon>
        <taxon>Actinomycetota</taxon>
        <taxon>Actinomycetes</taxon>
        <taxon>Micrococcales</taxon>
        <taxon>Microbacteriaceae</taxon>
        <taxon>Agromyces</taxon>
    </lineage>
</organism>
<dbReference type="EMBL" id="BSDP01000001">
    <property type="protein sequence ID" value="GLI26382.1"/>
    <property type="molecule type" value="Genomic_DNA"/>
</dbReference>
<evidence type="ECO:0000313" key="10">
    <source>
        <dbReference type="Proteomes" id="UP001144396"/>
    </source>
</evidence>
<dbReference type="GO" id="GO:0055085">
    <property type="term" value="P:transmembrane transport"/>
    <property type="evidence" value="ECO:0007669"/>
    <property type="project" value="InterPro"/>
</dbReference>
<evidence type="ECO:0000313" key="9">
    <source>
        <dbReference type="EMBL" id="GLI26382.1"/>
    </source>
</evidence>
<dbReference type="PROSITE" id="PS50928">
    <property type="entry name" value="ABC_TM1"/>
    <property type="match status" value="1"/>
</dbReference>
<evidence type="ECO:0000256" key="7">
    <source>
        <dbReference type="RuleBase" id="RU363032"/>
    </source>
</evidence>
<evidence type="ECO:0000259" key="8">
    <source>
        <dbReference type="PROSITE" id="PS50928"/>
    </source>
</evidence>
<dbReference type="Gene3D" id="1.10.3720.10">
    <property type="entry name" value="MetI-like"/>
    <property type="match status" value="1"/>
</dbReference>
<dbReference type="SUPFAM" id="SSF161098">
    <property type="entry name" value="MetI-like"/>
    <property type="match status" value="1"/>
</dbReference>
<comment type="caution">
    <text evidence="9">The sequence shown here is derived from an EMBL/GenBank/DDBJ whole genome shotgun (WGS) entry which is preliminary data.</text>
</comment>
<dbReference type="InterPro" id="IPR051393">
    <property type="entry name" value="ABC_transporter_permease"/>
</dbReference>
<keyword evidence="10" id="KW-1185">Reference proteome</keyword>
<dbReference type="Pfam" id="PF00528">
    <property type="entry name" value="BPD_transp_1"/>
    <property type="match status" value="1"/>
</dbReference>
<dbReference type="InterPro" id="IPR035906">
    <property type="entry name" value="MetI-like_sf"/>
</dbReference>
<dbReference type="InterPro" id="IPR000515">
    <property type="entry name" value="MetI-like"/>
</dbReference>
<reference evidence="9" key="1">
    <citation type="submission" date="2022-12" db="EMBL/GenBank/DDBJ databases">
        <title>Reference genome sequencing for broad-spectrum identification of bacterial and archaeal isolates by mass spectrometry.</title>
        <authorList>
            <person name="Sekiguchi Y."/>
            <person name="Tourlousse D.M."/>
        </authorList>
    </citation>
    <scope>NUCLEOTIDE SEQUENCE</scope>
    <source>
        <strain evidence="9">14</strain>
    </source>
</reference>
<proteinExistence type="inferred from homology"/>